<organism evidence="8 9">
    <name type="scientific">Bradyrhizobium diazoefficiens</name>
    <dbReference type="NCBI Taxonomy" id="1355477"/>
    <lineage>
        <taxon>Bacteria</taxon>
        <taxon>Pseudomonadati</taxon>
        <taxon>Pseudomonadota</taxon>
        <taxon>Alphaproteobacteria</taxon>
        <taxon>Hyphomicrobiales</taxon>
        <taxon>Nitrobacteraceae</taxon>
        <taxon>Bradyrhizobium</taxon>
    </lineage>
</organism>
<gene>
    <name evidence="8" type="ORF">NK6_1403</name>
</gene>
<comment type="similarity">
    <text evidence="2">Belongs to the DoxX family.</text>
</comment>
<dbReference type="RefSeq" id="WP_060908579.1">
    <property type="nucleotide sequence ID" value="NZ_CP029603.2"/>
</dbReference>
<feature type="transmembrane region" description="Helical" evidence="7">
    <location>
        <begin position="12"/>
        <end position="31"/>
    </location>
</feature>
<dbReference type="InterPro" id="IPR051907">
    <property type="entry name" value="DoxX-like_oxidoreductase"/>
</dbReference>
<protein>
    <recommendedName>
        <fullName evidence="10">DoxX family protein</fullName>
    </recommendedName>
</protein>
<evidence type="ECO:0000256" key="1">
    <source>
        <dbReference type="ARBA" id="ARBA00004651"/>
    </source>
</evidence>
<evidence type="ECO:0000313" key="9">
    <source>
        <dbReference type="Proteomes" id="UP000063308"/>
    </source>
</evidence>
<evidence type="ECO:0000256" key="6">
    <source>
        <dbReference type="ARBA" id="ARBA00023136"/>
    </source>
</evidence>
<dbReference type="Pfam" id="PF07681">
    <property type="entry name" value="DoxX"/>
    <property type="match status" value="1"/>
</dbReference>
<reference evidence="8 9" key="1">
    <citation type="submission" date="2014-11" db="EMBL/GenBank/DDBJ databases">
        <title>Symbiosis island explosion on the genome of extra-slow-growing strains of soybean bradyrhizobia with massive insertion sequences.</title>
        <authorList>
            <person name="Iida T."/>
            <person name="Minamisawa K."/>
        </authorList>
    </citation>
    <scope>NUCLEOTIDE SEQUENCE [LARGE SCALE GENOMIC DNA]</scope>
    <source>
        <strain evidence="8 9">NK6</strain>
    </source>
</reference>
<evidence type="ECO:0000256" key="5">
    <source>
        <dbReference type="ARBA" id="ARBA00022989"/>
    </source>
</evidence>
<evidence type="ECO:0000313" key="8">
    <source>
        <dbReference type="EMBL" id="BAR54587.1"/>
    </source>
</evidence>
<evidence type="ECO:0000256" key="7">
    <source>
        <dbReference type="SAM" id="Phobius"/>
    </source>
</evidence>
<feature type="transmembrane region" description="Helical" evidence="7">
    <location>
        <begin position="78"/>
        <end position="98"/>
    </location>
</feature>
<dbReference type="AlphaFoldDB" id="A0A0E4FVJ8"/>
<dbReference type="PANTHER" id="PTHR33452">
    <property type="entry name" value="OXIDOREDUCTASE CATD-RELATED"/>
    <property type="match status" value="1"/>
</dbReference>
<keyword evidence="5 7" id="KW-1133">Transmembrane helix</keyword>
<proteinExistence type="inferred from homology"/>
<evidence type="ECO:0008006" key="10">
    <source>
        <dbReference type="Google" id="ProtNLM"/>
    </source>
</evidence>
<feature type="transmembrane region" description="Helical" evidence="7">
    <location>
        <begin position="110"/>
        <end position="128"/>
    </location>
</feature>
<keyword evidence="6 7" id="KW-0472">Membrane</keyword>
<sequence length="147" mass="15337">MIDSRTAPYAALVLRVTLGALFLAHAGLKLFVFTPAGTAKFFGSLGFPPELAYLIMTVEVLSGVALILGVWTRYAALAGIPILLGAIFTVHGAAGFFFTNPKGGWEYPAFWAIALAAQALLGDGAYALRPSRDVAAAPGELSGAHSR</sequence>
<feature type="transmembrane region" description="Helical" evidence="7">
    <location>
        <begin position="51"/>
        <end position="71"/>
    </location>
</feature>
<dbReference type="Proteomes" id="UP000063308">
    <property type="component" value="Chromosome"/>
</dbReference>
<dbReference type="GO" id="GO:0005886">
    <property type="term" value="C:plasma membrane"/>
    <property type="evidence" value="ECO:0007669"/>
    <property type="project" value="UniProtKB-SubCell"/>
</dbReference>
<keyword evidence="4 7" id="KW-0812">Transmembrane</keyword>
<dbReference type="PANTHER" id="PTHR33452:SF1">
    <property type="entry name" value="INNER MEMBRANE PROTEIN YPHA-RELATED"/>
    <property type="match status" value="1"/>
</dbReference>
<keyword evidence="3" id="KW-1003">Cell membrane</keyword>
<name>A0A0E4FVJ8_9BRAD</name>
<evidence type="ECO:0000256" key="2">
    <source>
        <dbReference type="ARBA" id="ARBA00006679"/>
    </source>
</evidence>
<dbReference type="InterPro" id="IPR032808">
    <property type="entry name" value="DoxX"/>
</dbReference>
<evidence type="ECO:0000256" key="4">
    <source>
        <dbReference type="ARBA" id="ARBA00022692"/>
    </source>
</evidence>
<dbReference type="EMBL" id="AP014685">
    <property type="protein sequence ID" value="BAR54587.1"/>
    <property type="molecule type" value="Genomic_DNA"/>
</dbReference>
<accession>A0A0E4FVJ8</accession>
<comment type="subcellular location">
    <subcellularLocation>
        <location evidence="1">Cell membrane</location>
        <topology evidence="1">Multi-pass membrane protein</topology>
    </subcellularLocation>
</comment>
<evidence type="ECO:0000256" key="3">
    <source>
        <dbReference type="ARBA" id="ARBA00022475"/>
    </source>
</evidence>